<comment type="similarity">
    <text evidence="5 6">Belongs to the XseA family.</text>
</comment>
<evidence type="ECO:0000256" key="6">
    <source>
        <dbReference type="RuleBase" id="RU004355"/>
    </source>
</evidence>
<dbReference type="PANTHER" id="PTHR30008">
    <property type="entry name" value="EXODEOXYRIBONUCLEASE 7 LARGE SUBUNIT"/>
    <property type="match status" value="1"/>
</dbReference>
<dbReference type="Proteomes" id="UP000242329">
    <property type="component" value="Unassembled WGS sequence"/>
</dbReference>
<feature type="domain" description="OB-fold nucleic acid binding" evidence="8">
    <location>
        <begin position="6"/>
        <end position="100"/>
    </location>
</feature>
<comment type="subcellular location">
    <subcellularLocation>
        <location evidence="5 6">Cytoplasm</location>
    </subcellularLocation>
</comment>
<dbReference type="GO" id="GO:0009318">
    <property type="term" value="C:exodeoxyribonuclease VII complex"/>
    <property type="evidence" value="ECO:0007669"/>
    <property type="project" value="UniProtKB-UniRule"/>
</dbReference>
<dbReference type="CDD" id="cd04489">
    <property type="entry name" value="ExoVII_LU_OBF"/>
    <property type="match status" value="1"/>
</dbReference>
<dbReference type="EC" id="3.1.11.6" evidence="5"/>
<evidence type="ECO:0000313" key="9">
    <source>
        <dbReference type="EMBL" id="SHG64898.1"/>
    </source>
</evidence>
<keyword evidence="1 5" id="KW-0963">Cytoplasm</keyword>
<dbReference type="InterPro" id="IPR003753">
    <property type="entry name" value="Exonuc_VII_L"/>
</dbReference>
<keyword evidence="10" id="KW-1185">Reference proteome</keyword>
<evidence type="ECO:0000256" key="3">
    <source>
        <dbReference type="ARBA" id="ARBA00022801"/>
    </source>
</evidence>
<evidence type="ECO:0000256" key="5">
    <source>
        <dbReference type="HAMAP-Rule" id="MF_00378"/>
    </source>
</evidence>
<feature type="domain" description="Exonuclease VII large subunit C-terminal" evidence="7">
    <location>
        <begin position="124"/>
        <end position="339"/>
    </location>
</feature>
<dbReference type="EMBL" id="FQWY01000008">
    <property type="protein sequence ID" value="SHG64898.1"/>
    <property type="molecule type" value="Genomic_DNA"/>
</dbReference>
<dbReference type="InterPro" id="IPR025824">
    <property type="entry name" value="OB-fold_nuc-bd_dom"/>
</dbReference>
<dbReference type="GO" id="GO:0005737">
    <property type="term" value="C:cytoplasm"/>
    <property type="evidence" value="ECO:0007669"/>
    <property type="project" value="UniProtKB-SubCell"/>
</dbReference>
<keyword evidence="4 5" id="KW-0269">Exonuclease</keyword>
<evidence type="ECO:0000259" key="8">
    <source>
        <dbReference type="Pfam" id="PF13742"/>
    </source>
</evidence>
<dbReference type="PANTHER" id="PTHR30008:SF0">
    <property type="entry name" value="EXODEOXYRIBONUCLEASE 7 LARGE SUBUNIT"/>
    <property type="match status" value="1"/>
</dbReference>
<reference evidence="10" key="1">
    <citation type="submission" date="2016-11" db="EMBL/GenBank/DDBJ databases">
        <authorList>
            <person name="Varghese N."/>
            <person name="Submissions S."/>
        </authorList>
    </citation>
    <scope>NUCLEOTIDE SEQUENCE [LARGE SCALE GENOMIC DNA]</scope>
    <source>
        <strain evidence="10">DSM 11003</strain>
    </source>
</reference>
<comment type="function">
    <text evidence="5">Bidirectionally degrades single-stranded DNA into large acid-insoluble oligonucleotides, which are then degraded further into small acid-soluble oligonucleotides.</text>
</comment>
<dbReference type="HAMAP" id="MF_00378">
    <property type="entry name" value="Exonuc_7_L"/>
    <property type="match status" value="1"/>
</dbReference>
<protein>
    <recommendedName>
        <fullName evidence="5">Exodeoxyribonuclease 7 large subunit</fullName>
        <ecNumber evidence="5">3.1.11.6</ecNumber>
    </recommendedName>
    <alternativeName>
        <fullName evidence="5">Exodeoxyribonuclease VII large subunit</fullName>
        <shortName evidence="5">Exonuclease VII large subunit</shortName>
    </alternativeName>
</protein>
<comment type="catalytic activity">
    <reaction evidence="5 6">
        <text>Exonucleolytic cleavage in either 5'- to 3'- or 3'- to 5'-direction to yield nucleoside 5'-phosphates.</text>
        <dbReference type="EC" id="3.1.11.6"/>
    </reaction>
</comment>
<comment type="subunit">
    <text evidence="5">Heterooligomer composed of large and small subunits.</text>
</comment>
<evidence type="ECO:0000313" key="10">
    <source>
        <dbReference type="Proteomes" id="UP000242329"/>
    </source>
</evidence>
<keyword evidence="2 5" id="KW-0540">Nuclease</keyword>
<dbReference type="GO" id="GO:0006308">
    <property type="term" value="P:DNA catabolic process"/>
    <property type="evidence" value="ECO:0007669"/>
    <property type="project" value="UniProtKB-UniRule"/>
</dbReference>
<proteinExistence type="inferred from homology"/>
<evidence type="ECO:0000256" key="2">
    <source>
        <dbReference type="ARBA" id="ARBA00022722"/>
    </source>
</evidence>
<gene>
    <name evidence="5" type="primary">xseA</name>
    <name evidence="9" type="ORF">SAMN02745221_00664</name>
</gene>
<dbReference type="RefSeq" id="WP_073089967.1">
    <property type="nucleotide sequence ID" value="NZ_FQWY01000008.1"/>
</dbReference>
<dbReference type="NCBIfam" id="TIGR00237">
    <property type="entry name" value="xseA"/>
    <property type="match status" value="1"/>
</dbReference>
<dbReference type="Pfam" id="PF13742">
    <property type="entry name" value="tRNA_anti_2"/>
    <property type="match status" value="1"/>
</dbReference>
<dbReference type="OrthoDB" id="9802795at2"/>
<organism evidence="9 10">
    <name type="scientific">Thermosyntropha lipolytica DSM 11003</name>
    <dbReference type="NCBI Taxonomy" id="1123382"/>
    <lineage>
        <taxon>Bacteria</taxon>
        <taxon>Bacillati</taxon>
        <taxon>Bacillota</taxon>
        <taxon>Clostridia</taxon>
        <taxon>Eubacteriales</taxon>
        <taxon>Syntrophomonadaceae</taxon>
        <taxon>Thermosyntropha</taxon>
    </lineage>
</organism>
<evidence type="ECO:0000256" key="4">
    <source>
        <dbReference type="ARBA" id="ARBA00022839"/>
    </source>
</evidence>
<dbReference type="GO" id="GO:0003676">
    <property type="term" value="F:nucleic acid binding"/>
    <property type="evidence" value="ECO:0007669"/>
    <property type="project" value="InterPro"/>
</dbReference>
<accession>A0A1M5LIQ1</accession>
<dbReference type="AlphaFoldDB" id="A0A1M5LIQ1"/>
<dbReference type="STRING" id="1123382.SAMN02745221_00664"/>
<dbReference type="InterPro" id="IPR020579">
    <property type="entry name" value="Exonuc_VII_lsu_C"/>
</dbReference>
<evidence type="ECO:0000256" key="1">
    <source>
        <dbReference type="ARBA" id="ARBA00022490"/>
    </source>
</evidence>
<dbReference type="GO" id="GO:0008855">
    <property type="term" value="F:exodeoxyribonuclease VII activity"/>
    <property type="evidence" value="ECO:0007669"/>
    <property type="project" value="UniProtKB-UniRule"/>
</dbReference>
<evidence type="ECO:0000259" key="7">
    <source>
        <dbReference type="Pfam" id="PF02601"/>
    </source>
</evidence>
<dbReference type="Pfam" id="PF02601">
    <property type="entry name" value="Exonuc_VII_L"/>
    <property type="match status" value="1"/>
</dbReference>
<keyword evidence="3 5" id="KW-0378">Hydrolase</keyword>
<sequence length="405" mass="45736">MPDFVTVSQVNDYIDELIKIDGVLCDIWVKGEISGCKLHRPSGHMYFTLKDERGILNCVMFKSRCKSLNFSPADGQEVLARGSVAVFAPQGKYQLYVEEMKLYGLGELFRYLSELRDKLEKKGYFAPENKKPLSRFAQRIGIVTSQDGAALRDMWRILKSLHPGVEVVLVHSAVQGAEAPYELAAGIRRLNEYGEVDVIIIGRGGGSVEDLMAFNTEEVVKAIYESKIPVISAVGHEVDFCLADLAADVRAATPTQAAQIAVPDLSRLSEEMINYRQRLVNLLAKKISYYSEVLDKIMMRKIWQEPEYILQKKGEYLDRLSKDLIRSMMDIRKRKSYQLALAVSALENLSPLKVLQRGYAVILKDGQVVNSVAKVEEGERVMAKLRDGNIILEVKGREREELWKI</sequence>
<name>A0A1M5LIQ1_9FIRM</name>